<evidence type="ECO:0000313" key="5">
    <source>
        <dbReference type="Proteomes" id="UP001519924"/>
    </source>
</evidence>
<proteinExistence type="predicted"/>
<reference evidence="4 5" key="1">
    <citation type="submission" date="2021-08" db="EMBL/GenBank/DDBJ databases">
        <title>Caldovatus sediminis gen. nov., sp. nov., a moderately thermophilic bacterium isolated from a hot spring.</title>
        <authorList>
            <person name="Hu C.-J."/>
            <person name="Li W.-J."/>
            <person name="Xian W.-D."/>
        </authorList>
    </citation>
    <scope>NUCLEOTIDE SEQUENCE [LARGE SCALE GENOMIC DNA]</scope>
    <source>
        <strain evidence="4 5">SYSU G05006</strain>
    </source>
</reference>
<name>A0ABS7F0R5_9PROT</name>
<gene>
    <name evidence="4" type="ORF">K1J50_06910</name>
</gene>
<evidence type="ECO:0000313" key="4">
    <source>
        <dbReference type="EMBL" id="MBW8269217.1"/>
    </source>
</evidence>
<dbReference type="PANTHER" id="PTHR11365">
    <property type="entry name" value="5-OXOPROLINASE RELATED"/>
    <property type="match status" value="1"/>
</dbReference>
<dbReference type="PANTHER" id="PTHR11365:SF23">
    <property type="entry name" value="HYPOTHETICAL 5-OXOPROLINASE (EUROFUNG)-RELATED"/>
    <property type="match status" value="1"/>
</dbReference>
<evidence type="ECO:0000259" key="1">
    <source>
        <dbReference type="Pfam" id="PF01968"/>
    </source>
</evidence>
<dbReference type="EMBL" id="JAHZUY010000012">
    <property type="protein sequence ID" value="MBW8269217.1"/>
    <property type="molecule type" value="Genomic_DNA"/>
</dbReference>
<dbReference type="Proteomes" id="UP001519924">
    <property type="component" value="Unassembled WGS sequence"/>
</dbReference>
<dbReference type="InterPro" id="IPR043129">
    <property type="entry name" value="ATPase_NBD"/>
</dbReference>
<dbReference type="SUPFAM" id="SSF53067">
    <property type="entry name" value="Actin-like ATPase domain"/>
    <property type="match status" value="1"/>
</dbReference>
<keyword evidence="5" id="KW-1185">Reference proteome</keyword>
<sequence length="692" mass="72985">MTQSDEPLRPVRIAVDIGGTFTDLQIFDARTGLVHAWKTPTTPDDPSLGLVTGVREAAAHFGFALAEVGLLLHGTTIATNAVLERRLARGVLLTTAGFEDVLEINRHVRRDIYALAPDPFPVLIPRDRRLGVAERLRADGTVERPLEEAALPALLARIAALGAECVAISLLHAYANPAHERRLAALLRAARPDLPLSLSSEVSPEIREYERTSTTVLNALLMPVVRAYLERLERRLGEGGFRPRVLLVQSNGGVCSLRTAAEQPARLLLSGPSGGALAAGRLAQLLGRPNLVAVDMGGTSFDVSVVQDGRVSVVTQGEIDRLPVRLPMVEMRTIGAGGGSIAAVDAGGRLTVGPRSAGAQPGPVAYGRGGTEPTVTDASLVLGRLDPGYFLGGMMRLDPAAARAAIARRVGARLGLSPEGAAEGILTVTNANLGAAIRLSLFEKGLDPRDFALLSFGGAGGLHATEVAAEVGIAEVIFPREPGTLSAYGILFSDLVQDVARSRLLRAAPAALPAIAETVAALRAEAEARLARDGIPPEARAIEIAADMRYVGQAFELLIPWGAVAAPDAAALARLTAAFHAAHRRRFSYANPDEPVEIVTLRAIATGRLPRPEVGEPRPAARPARKGSRRVFADGAWCEAPVFDRAALTPADRIEGPALVEEPFATHWIGRGWTARLGPAGALVATRPRRAA</sequence>
<comment type="caution">
    <text evidence="4">The sequence shown here is derived from an EMBL/GenBank/DDBJ whole genome shotgun (WGS) entry which is preliminary data.</text>
</comment>
<feature type="domain" description="Hydantoinase/oxoprolinase N-terminal" evidence="2">
    <location>
        <begin position="12"/>
        <end position="188"/>
    </location>
</feature>
<dbReference type="InterPro" id="IPR049517">
    <property type="entry name" value="ACX-like_C"/>
</dbReference>
<dbReference type="InterPro" id="IPR045079">
    <property type="entry name" value="Oxoprolinase-like"/>
</dbReference>
<accession>A0ABS7F0R5</accession>
<dbReference type="InterPro" id="IPR008040">
    <property type="entry name" value="Hydant_A_N"/>
</dbReference>
<feature type="domain" description="Hydantoinase A/oxoprolinase" evidence="1">
    <location>
        <begin position="211"/>
        <end position="498"/>
    </location>
</feature>
<feature type="domain" description="Acetophenone carboxylase-like C-terminal" evidence="3">
    <location>
        <begin position="514"/>
        <end position="677"/>
    </location>
</feature>
<evidence type="ECO:0000259" key="2">
    <source>
        <dbReference type="Pfam" id="PF05378"/>
    </source>
</evidence>
<dbReference type="InterPro" id="IPR002821">
    <property type="entry name" value="Hydantoinase_A"/>
</dbReference>
<dbReference type="Pfam" id="PF19278">
    <property type="entry name" value="Hydant_A_C"/>
    <property type="match status" value="1"/>
</dbReference>
<dbReference type="RefSeq" id="WP_220116977.1">
    <property type="nucleotide sequence ID" value="NZ_JAHZUY010000012.1"/>
</dbReference>
<dbReference type="Pfam" id="PF05378">
    <property type="entry name" value="Hydant_A_N"/>
    <property type="match status" value="1"/>
</dbReference>
<evidence type="ECO:0000259" key="3">
    <source>
        <dbReference type="Pfam" id="PF19278"/>
    </source>
</evidence>
<dbReference type="Pfam" id="PF01968">
    <property type="entry name" value="Hydantoinase_A"/>
    <property type="match status" value="1"/>
</dbReference>
<organism evidence="4 5">
    <name type="scientific">Caldovatus aquaticus</name>
    <dbReference type="NCBI Taxonomy" id="2865671"/>
    <lineage>
        <taxon>Bacteria</taxon>
        <taxon>Pseudomonadati</taxon>
        <taxon>Pseudomonadota</taxon>
        <taxon>Alphaproteobacteria</taxon>
        <taxon>Acetobacterales</taxon>
        <taxon>Roseomonadaceae</taxon>
        <taxon>Caldovatus</taxon>
    </lineage>
</organism>
<protein>
    <submittedName>
        <fullName evidence="4">Hydantoinase/oxoprolinase family protein</fullName>
    </submittedName>
</protein>